<sequence>MQHLFVKNGVVKAIDIDPFVMLNLFQHIFSMKDPEMNYLG</sequence>
<dbReference type="AlphaFoldDB" id="A0A1G7SRU1"/>
<dbReference type="EMBL" id="FNCH01000004">
    <property type="protein sequence ID" value="SDG25678.1"/>
    <property type="molecule type" value="Genomic_DNA"/>
</dbReference>
<protein>
    <submittedName>
        <fullName evidence="1">Uncharacterized protein</fullName>
    </submittedName>
</protein>
<dbReference type="STRING" id="405671.SAMN05421827_104297"/>
<accession>A0A1G7SRU1</accession>
<organism evidence="1 2">
    <name type="scientific">Pedobacter terrae</name>
    <dbReference type="NCBI Taxonomy" id="405671"/>
    <lineage>
        <taxon>Bacteria</taxon>
        <taxon>Pseudomonadati</taxon>
        <taxon>Bacteroidota</taxon>
        <taxon>Sphingobacteriia</taxon>
        <taxon>Sphingobacteriales</taxon>
        <taxon>Sphingobacteriaceae</taxon>
        <taxon>Pedobacter</taxon>
    </lineage>
</organism>
<evidence type="ECO:0000313" key="2">
    <source>
        <dbReference type="Proteomes" id="UP000199643"/>
    </source>
</evidence>
<name>A0A1G7SRU1_9SPHI</name>
<gene>
    <name evidence="1" type="ORF">SAMN05421827_104297</name>
</gene>
<evidence type="ECO:0000313" key="1">
    <source>
        <dbReference type="EMBL" id="SDG25678.1"/>
    </source>
</evidence>
<keyword evidence="2" id="KW-1185">Reference proteome</keyword>
<dbReference type="Proteomes" id="UP000199643">
    <property type="component" value="Unassembled WGS sequence"/>
</dbReference>
<proteinExistence type="predicted"/>
<reference evidence="2" key="1">
    <citation type="submission" date="2016-10" db="EMBL/GenBank/DDBJ databases">
        <authorList>
            <person name="Varghese N."/>
            <person name="Submissions S."/>
        </authorList>
    </citation>
    <scope>NUCLEOTIDE SEQUENCE [LARGE SCALE GENOMIC DNA]</scope>
    <source>
        <strain evidence="2">DSM 17933</strain>
    </source>
</reference>